<evidence type="ECO:0000313" key="2">
    <source>
        <dbReference type="Proteomes" id="UP000077266"/>
    </source>
</evidence>
<reference evidence="1 2" key="1">
    <citation type="journal article" date="2016" name="Mol. Biol. Evol.">
        <title>Comparative Genomics of Early-Diverging Mushroom-Forming Fungi Provides Insights into the Origins of Lignocellulose Decay Capabilities.</title>
        <authorList>
            <person name="Nagy L.G."/>
            <person name="Riley R."/>
            <person name="Tritt A."/>
            <person name="Adam C."/>
            <person name="Daum C."/>
            <person name="Floudas D."/>
            <person name="Sun H."/>
            <person name="Yadav J.S."/>
            <person name="Pangilinan J."/>
            <person name="Larsson K.H."/>
            <person name="Matsuura K."/>
            <person name="Barry K."/>
            <person name="Labutti K."/>
            <person name="Kuo R."/>
            <person name="Ohm R.A."/>
            <person name="Bhattacharya S.S."/>
            <person name="Shirouzu T."/>
            <person name="Yoshinaga Y."/>
            <person name="Martin F.M."/>
            <person name="Grigoriev I.V."/>
            <person name="Hibbett D.S."/>
        </authorList>
    </citation>
    <scope>NUCLEOTIDE SEQUENCE [LARGE SCALE GENOMIC DNA]</scope>
    <source>
        <strain evidence="1 2">HHB12029</strain>
    </source>
</reference>
<dbReference type="EMBL" id="KV425965">
    <property type="protein sequence ID" value="KZV94904.1"/>
    <property type="molecule type" value="Genomic_DNA"/>
</dbReference>
<keyword evidence="2" id="KW-1185">Reference proteome</keyword>
<protein>
    <submittedName>
        <fullName evidence="1">Uncharacterized protein</fullName>
    </submittedName>
</protein>
<dbReference type="Proteomes" id="UP000077266">
    <property type="component" value="Unassembled WGS sequence"/>
</dbReference>
<accession>A0A165JIT8</accession>
<sequence length="305" mass="34202">MKYNGVDDLPTVNTIKSLNTMLHSMCGIETIEYVGKMGHRYYVNSLADLIAQEAANPRISAHIEYLPIDNSKKVGNAAEANKWLREVDPQLATPMIRRDGLQDFYIHEPALLVDRTVCMPIRWFRRGGLRYAQAWAMTTVSDAEGQPASGWCVHDYVLKEVSEEQLLLSYPEFCDMHQHYNLPSPTQIRGMSISSSSGQVEPWTCTDATKPNPRRVQAAGAEVHAFPIWLRLEVPKPAGNPLQFPNCDDTSGNVSKKWNKHNSFLFTPVGLPRALAQEEFNVHFLTTSNSATVAEMLDGIVDQVE</sequence>
<dbReference type="InParanoid" id="A0A165JIT8"/>
<proteinExistence type="predicted"/>
<dbReference type="OrthoDB" id="2881727at2759"/>
<dbReference type="STRING" id="1314781.A0A165JIT8"/>
<dbReference type="PANTHER" id="PTHR31912:SF34">
    <property type="entry name" value="NOTOCHORD-RELATED PROTEIN"/>
    <property type="match status" value="1"/>
</dbReference>
<evidence type="ECO:0000313" key="1">
    <source>
        <dbReference type="EMBL" id="KZV94904.1"/>
    </source>
</evidence>
<gene>
    <name evidence="1" type="ORF">EXIGLDRAFT_611187</name>
</gene>
<name>A0A165JIT8_EXIGL</name>
<organism evidence="1 2">
    <name type="scientific">Exidia glandulosa HHB12029</name>
    <dbReference type="NCBI Taxonomy" id="1314781"/>
    <lineage>
        <taxon>Eukaryota</taxon>
        <taxon>Fungi</taxon>
        <taxon>Dikarya</taxon>
        <taxon>Basidiomycota</taxon>
        <taxon>Agaricomycotina</taxon>
        <taxon>Agaricomycetes</taxon>
        <taxon>Auriculariales</taxon>
        <taxon>Exidiaceae</taxon>
        <taxon>Exidia</taxon>
    </lineage>
</organism>
<dbReference type="PANTHER" id="PTHR31912">
    <property type="entry name" value="IP13529P"/>
    <property type="match status" value="1"/>
</dbReference>
<dbReference type="AlphaFoldDB" id="A0A165JIT8"/>